<keyword evidence="2" id="KW-0472">Membrane</keyword>
<proteinExistence type="predicted"/>
<dbReference type="RefSeq" id="WP_071026658.1">
    <property type="nucleotide sequence ID" value="NZ_MLQM01000066.1"/>
</dbReference>
<sequence>MGQTRCPQRRIRFADARRVRRRVEARAAELGLRCGLLAVLTAVLALTVGHNKLLDEPALRHVSANLPAGTRALSKFTIGRLLARLAALDLIVYRPARGRGRFACVEIHPQFCDGVRYWRRDLPDPPADAPPTQAPIPAQAPPDSEPKLRRSGPKNVNFSPPRFLYTGISNTSLPSAAHDPADEPTHTRPIEVDVAPGAVGRVLAVLPDCYRQAPAKIRWCIGAAIKAQLKRGWREDQVIAVLGAPLPEQVHKPLVLARVRFAKNMLGAGPRLRPLQRAWDRAHDAIQTKRFVNRLACDYAELVAEVGPEVARRMATTDRYRTDPESADHEPPVVESAELTEQRAAVNAARAVRREYPHEPLRFAVRRWLAVHEPQPDEFDAGEAPAAGGDLWLTIEDLIAATPAGRCMRCKSAGAVTRESLPAPAPVCDECWELLSSDECPAAEPNADVVSVDSCVRKEAC</sequence>
<evidence type="ECO:0000313" key="3">
    <source>
        <dbReference type="EMBL" id="OHV03709.1"/>
    </source>
</evidence>
<keyword evidence="4" id="KW-1185">Reference proteome</keyword>
<keyword evidence="2" id="KW-0812">Transmembrane</keyword>
<dbReference type="AlphaFoldDB" id="A0A1S1NIQ6"/>
<evidence type="ECO:0000256" key="2">
    <source>
        <dbReference type="SAM" id="Phobius"/>
    </source>
</evidence>
<dbReference type="EMBL" id="MLQM01000066">
    <property type="protein sequence ID" value="OHV03709.1"/>
    <property type="molecule type" value="Genomic_DNA"/>
</dbReference>
<feature type="transmembrane region" description="Helical" evidence="2">
    <location>
        <begin position="30"/>
        <end position="49"/>
    </location>
</feature>
<dbReference type="Proteomes" id="UP000179734">
    <property type="component" value="Unassembled WGS sequence"/>
</dbReference>
<evidence type="ECO:0000313" key="4">
    <source>
        <dbReference type="Proteomes" id="UP000179734"/>
    </source>
</evidence>
<organism evidence="3 4">
    <name type="scientific">Mycobacterium talmoniae</name>
    <dbReference type="NCBI Taxonomy" id="1858794"/>
    <lineage>
        <taxon>Bacteria</taxon>
        <taxon>Bacillati</taxon>
        <taxon>Actinomycetota</taxon>
        <taxon>Actinomycetes</taxon>
        <taxon>Mycobacteriales</taxon>
        <taxon>Mycobacteriaceae</taxon>
        <taxon>Mycobacterium</taxon>
    </lineage>
</organism>
<gene>
    <name evidence="3" type="ORF">BKN37_13635</name>
</gene>
<feature type="compositionally biased region" description="Pro residues" evidence="1">
    <location>
        <begin position="124"/>
        <end position="140"/>
    </location>
</feature>
<evidence type="ECO:0000256" key="1">
    <source>
        <dbReference type="SAM" id="MobiDB-lite"/>
    </source>
</evidence>
<feature type="region of interest" description="Disordered" evidence="1">
    <location>
        <begin position="122"/>
        <end position="158"/>
    </location>
</feature>
<comment type="caution">
    <text evidence="3">The sequence shown here is derived from an EMBL/GenBank/DDBJ whole genome shotgun (WGS) entry which is preliminary data.</text>
</comment>
<keyword evidence="2" id="KW-1133">Transmembrane helix</keyword>
<accession>A0A1S1NIQ6</accession>
<reference evidence="3 4" key="1">
    <citation type="submission" date="2016-10" db="EMBL/GenBank/DDBJ databases">
        <title>Genome sequence of Mycobacterium talmonii.</title>
        <authorList>
            <person name="Greninger A.L."/>
            <person name="Elliott B."/>
            <person name="Vasireddy S."/>
            <person name="Vasireddy R."/>
        </authorList>
    </citation>
    <scope>NUCLEOTIDE SEQUENCE [LARGE SCALE GENOMIC DNA]</scope>
    <source>
        <strain evidence="4">NE-TNMC-100812</strain>
    </source>
</reference>
<protein>
    <submittedName>
        <fullName evidence="3">Uncharacterized protein</fullName>
    </submittedName>
</protein>
<name>A0A1S1NIQ6_9MYCO</name>